<dbReference type="STRING" id="1123404.SAMN02745784_02420"/>
<gene>
    <name evidence="2" type="ORF">SAMN02745784_02420</name>
</gene>
<dbReference type="Gene3D" id="3.40.50.1820">
    <property type="entry name" value="alpha/beta hydrolase"/>
    <property type="match status" value="1"/>
</dbReference>
<dbReference type="PANTHER" id="PTHR42886">
    <property type="entry name" value="RE40534P-RELATED"/>
    <property type="match status" value="1"/>
</dbReference>
<dbReference type="EMBL" id="FQTY01000014">
    <property type="protein sequence ID" value="SHE98124.1"/>
    <property type="molecule type" value="Genomic_DNA"/>
</dbReference>
<keyword evidence="2" id="KW-0378">Hydrolase</keyword>
<dbReference type="Pfam" id="PF12146">
    <property type="entry name" value="Hydrolase_4"/>
    <property type="match status" value="1"/>
</dbReference>
<keyword evidence="2" id="KW-0645">Protease</keyword>
<name>A0A1M4XX08_9FIRM</name>
<dbReference type="Proteomes" id="UP000184114">
    <property type="component" value="Unassembled WGS sequence"/>
</dbReference>
<dbReference type="PANTHER" id="PTHR42886:SF53">
    <property type="entry name" value="ALPHA_BETA-HYDROLASES SUPERFAMILY PROTEIN"/>
    <property type="match status" value="1"/>
</dbReference>
<evidence type="ECO:0000313" key="3">
    <source>
        <dbReference type="Proteomes" id="UP000184114"/>
    </source>
</evidence>
<protein>
    <submittedName>
        <fullName evidence="2">Serine aminopeptidase, S33</fullName>
    </submittedName>
</protein>
<evidence type="ECO:0000259" key="1">
    <source>
        <dbReference type="Pfam" id="PF12146"/>
    </source>
</evidence>
<sequence length="252" mass="29249">MMERVRFKNSRNLNLVGHLYPSTSESIIIMCHGFMSNKYSKGRFERLAMAFNESGYSVLLFDFSGCGESDDDILTVEKEVDDLKSAIQFVKLKGYKKIALYGHSLGTLICLKNYTPEIITMVLSGAATDSMKYNWYEFFTKEQMEELEEKGYLIQYTPEEFRKKTIIDERILKDFELINQRELLKDVNCPVLIIHGNNDEEEKLLYERSKAAMSLLSKDSKLEVIDGANHSFLEHFDIVVKLATEWFKKHLC</sequence>
<keyword evidence="2" id="KW-0031">Aminopeptidase</keyword>
<evidence type="ECO:0000313" key="2">
    <source>
        <dbReference type="EMBL" id="SHE98124.1"/>
    </source>
</evidence>
<dbReference type="InterPro" id="IPR022742">
    <property type="entry name" value="Hydrolase_4"/>
</dbReference>
<dbReference type="InterPro" id="IPR029058">
    <property type="entry name" value="AB_hydrolase_fold"/>
</dbReference>
<dbReference type="AlphaFoldDB" id="A0A1M4XX08"/>
<organism evidence="2 3">
    <name type="scientific">Tissierella praeacuta DSM 18095</name>
    <dbReference type="NCBI Taxonomy" id="1123404"/>
    <lineage>
        <taxon>Bacteria</taxon>
        <taxon>Bacillati</taxon>
        <taxon>Bacillota</taxon>
        <taxon>Tissierellia</taxon>
        <taxon>Tissierellales</taxon>
        <taxon>Tissierellaceae</taxon>
        <taxon>Tissierella</taxon>
    </lineage>
</organism>
<accession>A0A1M4XX08</accession>
<reference evidence="3" key="1">
    <citation type="submission" date="2016-11" db="EMBL/GenBank/DDBJ databases">
        <authorList>
            <person name="Varghese N."/>
            <person name="Submissions S."/>
        </authorList>
    </citation>
    <scope>NUCLEOTIDE SEQUENCE [LARGE SCALE GENOMIC DNA]</scope>
    <source>
        <strain evidence="3">DSM 18095</strain>
    </source>
</reference>
<dbReference type="SUPFAM" id="SSF53474">
    <property type="entry name" value="alpha/beta-Hydrolases"/>
    <property type="match status" value="1"/>
</dbReference>
<keyword evidence="3" id="KW-1185">Reference proteome</keyword>
<proteinExistence type="predicted"/>
<feature type="domain" description="Serine aminopeptidase S33" evidence="1">
    <location>
        <begin position="25"/>
        <end position="134"/>
    </location>
</feature>
<dbReference type="GO" id="GO:0004177">
    <property type="term" value="F:aminopeptidase activity"/>
    <property type="evidence" value="ECO:0007669"/>
    <property type="project" value="UniProtKB-KW"/>
</dbReference>